<keyword evidence="2" id="KW-1185">Reference proteome</keyword>
<reference evidence="1 2" key="1">
    <citation type="submission" date="2023-09" db="EMBL/GenBank/DDBJ databases">
        <title>Aquirufa genomes.</title>
        <authorList>
            <person name="Pitt A."/>
        </authorList>
    </citation>
    <scope>NUCLEOTIDE SEQUENCE [LARGE SCALE GENOMIC DNA]</scope>
    <source>
        <strain evidence="1 2">LEOWEIH-7C</strain>
    </source>
</reference>
<gene>
    <name evidence="1" type="ORF">PQG45_11335</name>
</gene>
<evidence type="ECO:0000313" key="2">
    <source>
        <dbReference type="Proteomes" id="UP001249959"/>
    </source>
</evidence>
<protein>
    <submittedName>
        <fullName evidence="1">Helix-hairpin-helix domain-containing protein</fullName>
    </submittedName>
</protein>
<evidence type="ECO:0000313" key="1">
    <source>
        <dbReference type="EMBL" id="MDU0809622.1"/>
    </source>
</evidence>
<dbReference type="SUPFAM" id="SSF47781">
    <property type="entry name" value="RuvA domain 2-like"/>
    <property type="match status" value="1"/>
</dbReference>
<proteinExistence type="predicted"/>
<dbReference type="EMBL" id="JAVNWW010000007">
    <property type="protein sequence ID" value="MDU0809622.1"/>
    <property type="molecule type" value="Genomic_DNA"/>
</dbReference>
<organism evidence="1 2">
    <name type="scientific">Aquirufa regiilacus</name>
    <dbReference type="NCBI Taxonomy" id="3024868"/>
    <lineage>
        <taxon>Bacteria</taxon>
        <taxon>Pseudomonadati</taxon>
        <taxon>Bacteroidota</taxon>
        <taxon>Cytophagia</taxon>
        <taxon>Cytophagales</taxon>
        <taxon>Flectobacillaceae</taxon>
        <taxon>Aquirufa</taxon>
    </lineage>
</organism>
<sequence length="633" mass="73374">MKQLIFICLLLPYVICAQQSAELTEEKQGILTYYNQNPIDINEASAAELLAMGILQNQQIASFIEHRKHVGKFLSLYELQTIPLWDIPTLRAIQTLFICRINPPCWHVAENTKQQLILRIERTLEQKNGFSPTTTRSKVRFTGNPYNTLFRYRDTWNSHLRAGILSSKDAGEQHYHDFTSAFVELKDTRGNFKLILGDFINQWGQGLVQSGSFSLGKSYESIRATQKFHGGAMAYTSSGESEFYRGINIQATFHQLQVQGFFSSRNKDLILSKDSSYFRSFQFDGLHRTATEIGQQNRLKELGTGIHLRYQGKKMEWSIAQTITRWNYPFMPSNPLDWRGNVLMNTSLSYIRQFGNVRLSGEVAHAAPKAWASIHAMSWAINKKTDVSGIIRVYQSSYFSPMANAISESSNNKNEWGLFIGHQYQRSKYQRISSYIDLFRFPRASSSQWASEKLGWELLSRFQWDRRKQGQYFAQLKWTHKNLTSPTSPHDLYQGSIDWHKPLYRFEWHGRIMWSHIQSHVQKESGYLWLNDIEYHIKRFKIQMRTAWIWSGSYDTRLYAYEPSLPFAFLLPAYYDPSTRNLCLIEYKGLKQVSIALKIARTDYFQKEVIGSGLDAIAASHKTDVGLQVAYIP</sequence>
<dbReference type="InterPro" id="IPR010994">
    <property type="entry name" value="RuvA_2-like"/>
</dbReference>
<comment type="caution">
    <text evidence="1">The sequence shown here is derived from an EMBL/GenBank/DDBJ whole genome shotgun (WGS) entry which is preliminary data.</text>
</comment>
<dbReference type="Proteomes" id="UP001249959">
    <property type="component" value="Unassembled WGS sequence"/>
</dbReference>
<name>A0ABU3TVF9_9BACT</name>
<dbReference type="RefSeq" id="WP_316070880.1">
    <property type="nucleotide sequence ID" value="NZ_JAVNWW010000007.1"/>
</dbReference>
<accession>A0ABU3TVF9</accession>